<proteinExistence type="predicted"/>
<dbReference type="OrthoDB" id="7302713at2"/>
<dbReference type="PANTHER" id="PTHR39673">
    <property type="entry name" value="TUNGSTEN FORMYLMETHANOFURAN DEHYDROGENASE, SUBUNIT C (FWDC)"/>
    <property type="match status" value="1"/>
</dbReference>
<dbReference type="InterPro" id="IPR017550">
    <property type="entry name" value="Formylmethanofuran_DH_suC"/>
</dbReference>
<gene>
    <name evidence="1" type="ORF">EDC64_12074</name>
</gene>
<dbReference type="GO" id="GO:0018493">
    <property type="term" value="F:formylmethanofuran dehydrogenase activity"/>
    <property type="evidence" value="ECO:0007669"/>
    <property type="project" value="InterPro"/>
</dbReference>
<dbReference type="RefSeq" id="WP_132035813.1">
    <property type="nucleotide sequence ID" value="NZ_SMAI01000020.1"/>
</dbReference>
<dbReference type="AlphaFoldDB" id="A0A4R3LMW7"/>
<protein>
    <submittedName>
        <fullName evidence="1">Formylmethanofuran dehydrogenase subunit C</fullName>
    </submittedName>
</protein>
<evidence type="ECO:0000313" key="1">
    <source>
        <dbReference type="EMBL" id="TCT00986.1"/>
    </source>
</evidence>
<dbReference type="GO" id="GO:0046914">
    <property type="term" value="F:transition metal ion binding"/>
    <property type="evidence" value="ECO:0007669"/>
    <property type="project" value="InterPro"/>
</dbReference>
<dbReference type="SUPFAM" id="SSF69336">
    <property type="entry name" value="Alpha subunit of glutamate synthase, C-terminal domain"/>
    <property type="match status" value="1"/>
</dbReference>
<reference evidence="1 2" key="1">
    <citation type="submission" date="2019-03" db="EMBL/GenBank/DDBJ databases">
        <title>Genomic Encyclopedia of Type Strains, Phase IV (KMG-IV): sequencing the most valuable type-strain genomes for metagenomic binning, comparative biology and taxonomic classification.</title>
        <authorList>
            <person name="Goeker M."/>
        </authorList>
    </citation>
    <scope>NUCLEOTIDE SEQUENCE [LARGE SCALE GENOMIC DNA]</scope>
    <source>
        <strain evidence="1 2">DSM 9035</strain>
    </source>
</reference>
<dbReference type="GO" id="GO:0015948">
    <property type="term" value="P:methanogenesis"/>
    <property type="evidence" value="ECO:0007669"/>
    <property type="project" value="InterPro"/>
</dbReference>
<accession>A0A4R3LMW7</accession>
<sequence length="268" mass="26492">MTGWRLELRAPLAARADLSGIVPARLAGLGPAEIGRLDVPLGTRRVALGELFSVRSIASPVIELTGDPRLDGVGAGLDEGTILVEGTVGAHAGSGMTGGRLAIAGDAGEGLARGMRAGRVTLSGDAGPRVGGALPGAKAGMRGGVVAIAGDAGPRAGERLRGGLILVGGAAGADAAAGMIAGTLAVRGGLAGEAGVGMRRGSLILAQEPRVLATGFGDTGEHDLIALLVLARRVPELTELFGGPLTGRARRHVGDRLVGGEGEILVLC</sequence>
<comment type="caution">
    <text evidence="1">The sequence shown here is derived from an EMBL/GenBank/DDBJ whole genome shotgun (WGS) entry which is preliminary data.</text>
</comment>
<name>A0A4R3LMW7_9HYPH</name>
<dbReference type="NCBIfam" id="TIGR03122">
    <property type="entry name" value="one_C_dehyd_C"/>
    <property type="match status" value="1"/>
</dbReference>
<dbReference type="Gene3D" id="2.160.20.60">
    <property type="entry name" value="Glutamate synthase, alpha subunit, C-terminal domain"/>
    <property type="match status" value="1"/>
</dbReference>
<dbReference type="Proteomes" id="UP000294664">
    <property type="component" value="Unassembled WGS sequence"/>
</dbReference>
<keyword evidence="2" id="KW-1185">Reference proteome</keyword>
<dbReference type="PANTHER" id="PTHR39673:SF5">
    <property type="entry name" value="TUNGSTEN-CONTAINING FORMYLMETHANOFURAN DEHYDROGENASE 2 SUBUNIT C"/>
    <property type="match status" value="1"/>
</dbReference>
<dbReference type="EMBL" id="SMAI01000020">
    <property type="protein sequence ID" value="TCT00986.1"/>
    <property type="molecule type" value="Genomic_DNA"/>
</dbReference>
<organism evidence="1 2">
    <name type="scientific">Aquabacter spiritensis</name>
    <dbReference type="NCBI Taxonomy" id="933073"/>
    <lineage>
        <taxon>Bacteria</taxon>
        <taxon>Pseudomonadati</taxon>
        <taxon>Pseudomonadota</taxon>
        <taxon>Alphaproteobacteria</taxon>
        <taxon>Hyphomicrobiales</taxon>
        <taxon>Xanthobacteraceae</taxon>
        <taxon>Aquabacter</taxon>
    </lineage>
</organism>
<dbReference type="InterPro" id="IPR036485">
    <property type="entry name" value="Glu_synth_asu_C_sf"/>
</dbReference>
<evidence type="ECO:0000313" key="2">
    <source>
        <dbReference type="Proteomes" id="UP000294664"/>
    </source>
</evidence>